<dbReference type="InterPro" id="IPR000281">
    <property type="entry name" value="HTH_RpiR"/>
</dbReference>
<sequence length="284" mass="31568">MTGSLIRIKEIINNLNPSEKKIAQYILDNPKEISDLSIKKLSMKSGSSQSAVVRLCKILGYKGYKEFRIMIAKDTVNFNRDNENRYTDVEPKDDLAIIMKNISYNNKKSIDNTMEVLSEEAVEKAVEAITKADRIDFYGIGASQIIAMDAFQKFTRINKNVRATPDTHLQVEFASNLKKGDVAVAISYSGETTDTFESIQIAKEAGATTVSITKFGNNSISSICDINLFVLSPEITFRSGAMSSRIAQLNVIDILFTAVASNMFDDVKEALENTRMAAMSKRIK</sequence>
<dbReference type="OrthoDB" id="3684496at2"/>
<feature type="domain" description="HTH rpiR-type" evidence="4">
    <location>
        <begin position="2"/>
        <end position="78"/>
    </location>
</feature>
<evidence type="ECO:0000256" key="1">
    <source>
        <dbReference type="ARBA" id="ARBA00023015"/>
    </source>
</evidence>
<evidence type="ECO:0000256" key="3">
    <source>
        <dbReference type="ARBA" id="ARBA00023163"/>
    </source>
</evidence>
<dbReference type="InterPro" id="IPR036388">
    <property type="entry name" value="WH-like_DNA-bd_sf"/>
</dbReference>
<keyword evidence="2" id="KW-0238">DNA-binding</keyword>
<protein>
    <submittedName>
        <fullName evidence="6">Putative HTH-type transcriptional regulator YbbH</fullName>
    </submittedName>
</protein>
<comment type="caution">
    <text evidence="6">The sequence shown here is derived from an EMBL/GenBank/DDBJ whole genome shotgun (WGS) entry which is preliminary data.</text>
</comment>
<dbReference type="GO" id="GO:0097367">
    <property type="term" value="F:carbohydrate derivative binding"/>
    <property type="evidence" value="ECO:0007669"/>
    <property type="project" value="InterPro"/>
</dbReference>
<dbReference type="GO" id="GO:0003700">
    <property type="term" value="F:DNA-binding transcription factor activity"/>
    <property type="evidence" value="ECO:0007669"/>
    <property type="project" value="InterPro"/>
</dbReference>
<dbReference type="InterPro" id="IPR035472">
    <property type="entry name" value="RpiR-like_SIS"/>
</dbReference>
<accession>A0A1V4ILG5</accession>
<evidence type="ECO:0000313" key="6">
    <source>
        <dbReference type="EMBL" id="OPJ60776.1"/>
    </source>
</evidence>
<dbReference type="GO" id="GO:1901135">
    <property type="term" value="P:carbohydrate derivative metabolic process"/>
    <property type="evidence" value="ECO:0007669"/>
    <property type="project" value="InterPro"/>
</dbReference>
<dbReference type="PANTHER" id="PTHR30514">
    <property type="entry name" value="GLUCOKINASE"/>
    <property type="match status" value="1"/>
</dbReference>
<dbReference type="PANTHER" id="PTHR30514:SF1">
    <property type="entry name" value="HTH-TYPE TRANSCRIPTIONAL REGULATOR HEXR-RELATED"/>
    <property type="match status" value="1"/>
</dbReference>
<dbReference type="AlphaFoldDB" id="A0A1V4ILG5"/>
<keyword evidence="1" id="KW-0805">Transcription regulation</keyword>
<dbReference type="SUPFAM" id="SSF53697">
    <property type="entry name" value="SIS domain"/>
    <property type="match status" value="1"/>
</dbReference>
<gene>
    <name evidence="6" type="primary">ybbH_1</name>
    <name evidence="6" type="ORF">CLORY_26440</name>
</gene>
<name>A0A1V4ILG5_9CLOT</name>
<dbReference type="PROSITE" id="PS51071">
    <property type="entry name" value="HTH_RPIR"/>
    <property type="match status" value="1"/>
</dbReference>
<dbReference type="GO" id="GO:0003677">
    <property type="term" value="F:DNA binding"/>
    <property type="evidence" value="ECO:0007669"/>
    <property type="project" value="UniProtKB-KW"/>
</dbReference>
<evidence type="ECO:0000313" key="7">
    <source>
        <dbReference type="Proteomes" id="UP000190080"/>
    </source>
</evidence>
<dbReference type="InterPro" id="IPR046348">
    <property type="entry name" value="SIS_dom_sf"/>
</dbReference>
<keyword evidence="3" id="KW-0804">Transcription</keyword>
<dbReference type="InterPro" id="IPR047640">
    <property type="entry name" value="RpiR-like"/>
</dbReference>
<proteinExistence type="predicted"/>
<dbReference type="Gene3D" id="3.40.50.10490">
    <property type="entry name" value="Glucose-6-phosphate isomerase like protein, domain 1"/>
    <property type="match status" value="1"/>
</dbReference>
<dbReference type="RefSeq" id="WP_079425205.1">
    <property type="nucleotide sequence ID" value="NZ_MZGV01000028.1"/>
</dbReference>
<keyword evidence="7" id="KW-1185">Reference proteome</keyword>
<dbReference type="InterPro" id="IPR009057">
    <property type="entry name" value="Homeodomain-like_sf"/>
</dbReference>
<dbReference type="Gene3D" id="1.10.10.10">
    <property type="entry name" value="Winged helix-like DNA-binding domain superfamily/Winged helix DNA-binding domain"/>
    <property type="match status" value="1"/>
</dbReference>
<dbReference type="Pfam" id="PF01418">
    <property type="entry name" value="HTH_6"/>
    <property type="match status" value="1"/>
</dbReference>
<feature type="domain" description="SIS" evidence="5">
    <location>
        <begin position="125"/>
        <end position="265"/>
    </location>
</feature>
<dbReference type="SUPFAM" id="SSF46689">
    <property type="entry name" value="Homeodomain-like"/>
    <property type="match status" value="1"/>
</dbReference>
<evidence type="ECO:0000256" key="2">
    <source>
        <dbReference type="ARBA" id="ARBA00023125"/>
    </source>
</evidence>
<dbReference type="CDD" id="cd05013">
    <property type="entry name" value="SIS_RpiR"/>
    <property type="match status" value="1"/>
</dbReference>
<evidence type="ECO:0000259" key="4">
    <source>
        <dbReference type="PROSITE" id="PS51071"/>
    </source>
</evidence>
<dbReference type="PROSITE" id="PS51464">
    <property type="entry name" value="SIS"/>
    <property type="match status" value="1"/>
</dbReference>
<dbReference type="Proteomes" id="UP000190080">
    <property type="component" value="Unassembled WGS sequence"/>
</dbReference>
<dbReference type="STRING" id="1450648.CLORY_26440"/>
<organism evidence="6 7">
    <name type="scientific">Clostridium oryzae</name>
    <dbReference type="NCBI Taxonomy" id="1450648"/>
    <lineage>
        <taxon>Bacteria</taxon>
        <taxon>Bacillati</taxon>
        <taxon>Bacillota</taxon>
        <taxon>Clostridia</taxon>
        <taxon>Eubacteriales</taxon>
        <taxon>Clostridiaceae</taxon>
        <taxon>Clostridium</taxon>
    </lineage>
</organism>
<evidence type="ECO:0000259" key="5">
    <source>
        <dbReference type="PROSITE" id="PS51464"/>
    </source>
</evidence>
<dbReference type="InterPro" id="IPR001347">
    <property type="entry name" value="SIS_dom"/>
</dbReference>
<dbReference type="Pfam" id="PF01380">
    <property type="entry name" value="SIS"/>
    <property type="match status" value="1"/>
</dbReference>
<dbReference type="EMBL" id="MZGV01000028">
    <property type="protein sequence ID" value="OPJ60776.1"/>
    <property type="molecule type" value="Genomic_DNA"/>
</dbReference>
<reference evidence="6 7" key="1">
    <citation type="submission" date="2017-03" db="EMBL/GenBank/DDBJ databases">
        <title>Genome sequence of Clostridium oryzae DSM 28571.</title>
        <authorList>
            <person name="Poehlein A."/>
            <person name="Daniel R."/>
        </authorList>
    </citation>
    <scope>NUCLEOTIDE SEQUENCE [LARGE SCALE GENOMIC DNA]</scope>
    <source>
        <strain evidence="6 7">DSM 28571</strain>
    </source>
</reference>